<comment type="subcellular location">
    <subcellularLocation>
        <location evidence="2">Cytoplasm</location>
        <location evidence="2">Cytosol</location>
    </subcellularLocation>
</comment>
<name>A0ABD1J1P1_9TELE</name>
<dbReference type="InterPro" id="IPR029435">
    <property type="entry name" value="TOPAZ1_dom"/>
</dbReference>
<gene>
    <name evidence="10" type="ORF">ACEWY4_024218</name>
</gene>
<feature type="region of interest" description="Disordered" evidence="8">
    <location>
        <begin position="756"/>
        <end position="796"/>
    </location>
</feature>
<dbReference type="Pfam" id="PF14669">
    <property type="entry name" value="Asp_Glu_race_2"/>
    <property type="match status" value="1"/>
</dbReference>
<feature type="compositionally biased region" description="Acidic residues" evidence="8">
    <location>
        <begin position="601"/>
        <end position="616"/>
    </location>
</feature>
<protein>
    <recommendedName>
        <fullName evidence="3">Protein TOPAZ1</fullName>
    </recommendedName>
    <alternativeName>
        <fullName evidence="7">Testis- and ovary-specific PAZ domain-containing protein 1</fullName>
    </alternativeName>
</protein>
<feature type="region of interest" description="Disordered" evidence="8">
    <location>
        <begin position="364"/>
        <end position="493"/>
    </location>
</feature>
<dbReference type="InterPro" id="IPR038952">
    <property type="entry name" value="TOPAZ1"/>
</dbReference>
<evidence type="ECO:0000256" key="5">
    <source>
        <dbReference type="ARBA" id="ARBA00022782"/>
    </source>
</evidence>
<proteinExistence type="predicted"/>
<keyword evidence="6" id="KW-0744">Spermatogenesis</keyword>
<feature type="region of interest" description="Disordered" evidence="8">
    <location>
        <begin position="564"/>
        <end position="616"/>
    </location>
</feature>
<feature type="compositionally biased region" description="Polar residues" evidence="8">
    <location>
        <begin position="588"/>
        <end position="600"/>
    </location>
</feature>
<evidence type="ECO:0000256" key="8">
    <source>
        <dbReference type="SAM" id="MobiDB-lite"/>
    </source>
</evidence>
<accession>A0ABD1J1P1</accession>
<sequence>MCNPRGEEWYLIDATKTGTPWVNDLVSENDRHRVVENTKFSDENYGVKDPRGKVPCEGDATVIRLKTHGMVETSTCLDSKVPKQTIPHTVKQKADKATPLRLRSGSTFHKHTNVIIQKRIQQPPLTWILRRRRAQRAARRVCCTLCGVTKYTPPQWKKLAPVNRKNFVCVGDEDYQGLSRLSGAQRKPRRLIIWLRKYPKVKLCDIGNVFEISRHFSCLVPPAFFTFAQRTGVHCFKRQVLAFMCQELLGDGSSFEQAAGADEQTTDARHTCADNGCQRVRVFVRRNRYLCSRTYLTWPFKANAPPPYVRSPAHSPSRGSCASPHSPSRHTCASPHSPYREDCASPWSPYRDGCVPLRSPSTDASAFPCSPSRDTSGSPCSPSRHASVSPHSPCRDVCASTCSPSRDVCEPSRSPSRDVCASTCSPSRDVCEPSRSPSRDVCEPSRSPSRDVCEPSRSPSRDACVSSDKPYVTPQESSQDVENAELVPGREAEEEHIDVVPSLEMESEEPPATQDCPLIHKPVIFHQSYYDLTVSGSARQGEVSNPVLPPSFKNLLYRLPARREPSSPAAEHGQDSSSGEPWTIGDTVANNQSTTCSSLDLSEEESPRDEGSENNEEVVDMAADAISDSTDAVCYTPDPTLSQSDSASAVVPDAATTTSEFQVHEQDAIVLDVIDDDPDLFGCIMTEMKDEPNRTQLSVQRTVNGFTESTTFTKKPLSSISDTKRCVQEPAVTTVVKVKNNNLQCSEEIVDVVPSNQMTTQESSIPTSPQSMDTSMSQEGWEDGNGGDGYSEDWSSDCNSERTLACNLMQEAFSTERFTLLKGGGPSRPPINVSFCMVMVEKFAVSNNPVYVKQAVDVFTRYYETCAPGLCFNVQPPSEFLLAVFQAACTKQQQNAIPKLIYLLSKGVEAGCLFSMDQCEHLQRCLEILKASKLHMDLFLAVKCRALANVCDSSPDMVNIAYAFVDVELCRKQEDWKRMADIFLRMCASPCTSSHLLRFCVAVATALLVEPTQSPVPPYVSFAEEVSSQVLEEGLDRSFLGRIGISVMVHYYTEKQWSKGQKVVEVLSRQQPCYSGMKGVFRTEDETSRCRLITMATELPLHCGSVEIALNVLRDNNWFVSDSSWPCGPKDVAHRVAVQTRLAQCTSSRDTLEVLTHLPGLLPPLDLGKAREYTCLFNSLIRSCLERHTLLVGADTLEYLLANGLQAELSMVQNLICELGKRNQWHRGRILFQCAMKEGYYPLVDVAATTAVLELPSYLNEVEMAICLEMFISRSLANSTQNPNTLYAPVVVLKRASESGVVSESVYLSAGCSLLSSAQLLNPKLRLSYTSVNAQQQQVYTIDPGSAHKWLHCNSSWAHKLWPV</sequence>
<evidence type="ECO:0000256" key="6">
    <source>
        <dbReference type="ARBA" id="ARBA00022871"/>
    </source>
</evidence>
<feature type="compositionally biased region" description="Polar residues" evidence="8">
    <location>
        <begin position="372"/>
        <end position="390"/>
    </location>
</feature>
<comment type="function">
    <text evidence="1">Important for normal spermatogenesis and male fertility. Specifically required for progression to the post-meiotic stages of spermatocyte development. Seems to be necessary for normal expression levels of a number of testis-expressed gene transcripts, although its role in this process is unclear.</text>
</comment>
<feature type="compositionally biased region" description="Polar residues" evidence="8">
    <location>
        <begin position="756"/>
        <end position="778"/>
    </location>
</feature>
<feature type="domain" description="Protein TOPAZ1" evidence="9">
    <location>
        <begin position="967"/>
        <end position="1138"/>
    </location>
</feature>
<dbReference type="Proteomes" id="UP001591681">
    <property type="component" value="Unassembled WGS sequence"/>
</dbReference>
<evidence type="ECO:0000256" key="1">
    <source>
        <dbReference type="ARBA" id="ARBA00002132"/>
    </source>
</evidence>
<evidence type="ECO:0000313" key="10">
    <source>
        <dbReference type="EMBL" id="KAL2080425.1"/>
    </source>
</evidence>
<evidence type="ECO:0000256" key="7">
    <source>
        <dbReference type="ARBA" id="ARBA00031943"/>
    </source>
</evidence>
<feature type="compositionally biased region" description="Basic and acidic residues" evidence="8">
    <location>
        <begin position="429"/>
        <end position="454"/>
    </location>
</feature>
<dbReference type="GO" id="GO:0030154">
    <property type="term" value="P:cell differentiation"/>
    <property type="evidence" value="ECO:0007669"/>
    <property type="project" value="UniProtKB-KW"/>
</dbReference>
<organism evidence="10 11">
    <name type="scientific">Coilia grayii</name>
    <name type="common">Gray's grenadier anchovy</name>
    <dbReference type="NCBI Taxonomy" id="363190"/>
    <lineage>
        <taxon>Eukaryota</taxon>
        <taxon>Metazoa</taxon>
        <taxon>Chordata</taxon>
        <taxon>Craniata</taxon>
        <taxon>Vertebrata</taxon>
        <taxon>Euteleostomi</taxon>
        <taxon>Actinopterygii</taxon>
        <taxon>Neopterygii</taxon>
        <taxon>Teleostei</taxon>
        <taxon>Clupei</taxon>
        <taxon>Clupeiformes</taxon>
        <taxon>Clupeoidei</taxon>
        <taxon>Engraulidae</taxon>
        <taxon>Coilinae</taxon>
        <taxon>Coilia</taxon>
    </lineage>
</organism>
<evidence type="ECO:0000259" key="9">
    <source>
        <dbReference type="Pfam" id="PF14669"/>
    </source>
</evidence>
<reference evidence="10 11" key="1">
    <citation type="submission" date="2024-09" db="EMBL/GenBank/DDBJ databases">
        <title>A chromosome-level genome assembly of Gray's grenadier anchovy, Coilia grayii.</title>
        <authorList>
            <person name="Fu Z."/>
        </authorList>
    </citation>
    <scope>NUCLEOTIDE SEQUENCE [LARGE SCALE GENOMIC DNA]</scope>
    <source>
        <strain evidence="10">G4</strain>
        <tissue evidence="10">Muscle</tissue>
    </source>
</reference>
<keyword evidence="11" id="KW-1185">Reference proteome</keyword>
<keyword evidence="5" id="KW-0221">Differentiation</keyword>
<evidence type="ECO:0000256" key="4">
    <source>
        <dbReference type="ARBA" id="ARBA00022490"/>
    </source>
</evidence>
<dbReference type="PANTHER" id="PTHR35671:SF1">
    <property type="entry name" value="PROTEIN TOPAZ1"/>
    <property type="match status" value="1"/>
</dbReference>
<dbReference type="PANTHER" id="PTHR35671">
    <property type="entry name" value="PROTEIN TOPAZ1"/>
    <property type="match status" value="1"/>
</dbReference>
<evidence type="ECO:0000313" key="11">
    <source>
        <dbReference type="Proteomes" id="UP001591681"/>
    </source>
</evidence>
<comment type="caution">
    <text evidence="10">The sequence shown here is derived from an EMBL/GenBank/DDBJ whole genome shotgun (WGS) entry which is preliminary data.</text>
</comment>
<keyword evidence="4" id="KW-0963">Cytoplasm</keyword>
<dbReference type="EMBL" id="JBHFQA010000021">
    <property type="protein sequence ID" value="KAL2080425.1"/>
    <property type="molecule type" value="Genomic_DNA"/>
</dbReference>
<evidence type="ECO:0000256" key="3">
    <source>
        <dbReference type="ARBA" id="ARBA00016464"/>
    </source>
</evidence>
<evidence type="ECO:0000256" key="2">
    <source>
        <dbReference type="ARBA" id="ARBA00004514"/>
    </source>
</evidence>
<dbReference type="GO" id="GO:0005829">
    <property type="term" value="C:cytosol"/>
    <property type="evidence" value="ECO:0007669"/>
    <property type="project" value="UniProtKB-SubCell"/>
</dbReference>
<dbReference type="GO" id="GO:0007283">
    <property type="term" value="P:spermatogenesis"/>
    <property type="evidence" value="ECO:0007669"/>
    <property type="project" value="UniProtKB-KW"/>
</dbReference>